<organism evidence="1 2">
    <name type="scientific">Deinococcus soli</name>
    <name type="common">ex Cha et al. 2016</name>
    <dbReference type="NCBI Taxonomy" id="1309411"/>
    <lineage>
        <taxon>Bacteria</taxon>
        <taxon>Thermotogati</taxon>
        <taxon>Deinococcota</taxon>
        <taxon>Deinococci</taxon>
        <taxon>Deinococcales</taxon>
        <taxon>Deinococcaceae</taxon>
        <taxon>Deinococcus</taxon>
    </lineage>
</organism>
<comment type="caution">
    <text evidence="1">The sequence shown here is derived from an EMBL/GenBank/DDBJ whole genome shotgun (WGS) entry which is preliminary data.</text>
</comment>
<gene>
    <name evidence="1" type="ORF">J2Y00_002318</name>
</gene>
<name>A0AAE4BNH7_9DEIO</name>
<dbReference type="RefSeq" id="WP_309853251.1">
    <property type="nucleotide sequence ID" value="NZ_JAVDQJ010000004.1"/>
</dbReference>
<evidence type="ECO:0000313" key="1">
    <source>
        <dbReference type="EMBL" id="MDR6218721.1"/>
    </source>
</evidence>
<proteinExistence type="predicted"/>
<reference evidence="1" key="1">
    <citation type="submission" date="2023-07" db="EMBL/GenBank/DDBJ databases">
        <title>Sorghum-associated microbial communities from plants grown in Nebraska, USA.</title>
        <authorList>
            <person name="Schachtman D."/>
        </authorList>
    </citation>
    <scope>NUCLEOTIDE SEQUENCE</scope>
    <source>
        <strain evidence="1">BE330</strain>
    </source>
</reference>
<dbReference type="AlphaFoldDB" id="A0AAE4BNH7"/>
<sequence length="106" mass="11786">MTSLTAVRLMTAEPHLSETATLRQARDTKEFVARLLEQTSRTPLVTVHPNAEDAVGALRTYLRRGLNMYGVPVGALRVTYATTTLDETDDFRLPATFFNRGGTLFI</sequence>
<dbReference type="EMBL" id="JAVDQK010000005">
    <property type="protein sequence ID" value="MDR6218721.1"/>
    <property type="molecule type" value="Genomic_DNA"/>
</dbReference>
<evidence type="ECO:0000313" key="2">
    <source>
        <dbReference type="Proteomes" id="UP001185331"/>
    </source>
</evidence>
<protein>
    <submittedName>
        <fullName evidence="1">Uncharacterized protein</fullName>
    </submittedName>
</protein>
<dbReference type="Proteomes" id="UP001185331">
    <property type="component" value="Unassembled WGS sequence"/>
</dbReference>
<accession>A0AAE4BNH7</accession>